<keyword evidence="3" id="KW-1185">Reference proteome</keyword>
<dbReference type="Proteomes" id="UP000464787">
    <property type="component" value="Chromosome"/>
</dbReference>
<dbReference type="KEGG" id="xyk:GT347_13610"/>
<dbReference type="InterPro" id="IPR007433">
    <property type="entry name" value="DUF481"/>
</dbReference>
<reference evidence="2 3" key="1">
    <citation type="submission" date="2020-01" db="EMBL/GenBank/DDBJ databases">
        <title>Genome sequencing of strain KACC 21265.</title>
        <authorList>
            <person name="Heo J."/>
            <person name="Kim S.-J."/>
            <person name="Kim J.-S."/>
            <person name="Hong S.-B."/>
            <person name="Kwon S.-W."/>
        </authorList>
    </citation>
    <scope>NUCLEOTIDE SEQUENCE [LARGE SCALE GENOMIC DNA]</scope>
    <source>
        <strain evidence="2 3">KACC 21265</strain>
    </source>
</reference>
<dbReference type="EMBL" id="CP047650">
    <property type="protein sequence ID" value="QHI98932.1"/>
    <property type="molecule type" value="Genomic_DNA"/>
</dbReference>
<feature type="signal peptide" evidence="1">
    <location>
        <begin position="1"/>
        <end position="25"/>
    </location>
</feature>
<dbReference type="AlphaFoldDB" id="A0A857J7E5"/>
<accession>A0A857J7E5</accession>
<gene>
    <name evidence="2" type="ORF">GT347_13610</name>
</gene>
<keyword evidence="1" id="KW-0732">Signal</keyword>
<organism evidence="2 3">
    <name type="scientific">Xylophilus rhododendri</name>
    <dbReference type="NCBI Taxonomy" id="2697032"/>
    <lineage>
        <taxon>Bacteria</taxon>
        <taxon>Pseudomonadati</taxon>
        <taxon>Pseudomonadota</taxon>
        <taxon>Betaproteobacteria</taxon>
        <taxon>Burkholderiales</taxon>
        <taxon>Xylophilus</taxon>
    </lineage>
</organism>
<feature type="chain" id="PRO_5032800984" evidence="1">
    <location>
        <begin position="26"/>
        <end position="256"/>
    </location>
</feature>
<dbReference type="PROSITE" id="PS51257">
    <property type="entry name" value="PROKAR_LIPOPROTEIN"/>
    <property type="match status" value="1"/>
</dbReference>
<sequence>MRLRKSSVRHLTLLAAATACCCAQAQVTLKPDGKWRYLLTAGANATSGNSDTTQFNATGEAARVSDHDKITFRGQGNYGKVNGVTATQRYLLGTQYNRDISQHSFYFGTGDYLRDRPSNIANRYSLAGGVGRHMVRRDDMTFDISVGLGYTQDKYVNPTSVLGQTREEYGRTELVLTEESSHQLTSTTKLRQKFTAYPNLTDTGAYRALLDAGISVAMTNTISLTAGLNYRYDSDPGVNLKKGDLSLVTGVSLRFD</sequence>
<name>A0A857J7E5_9BURK</name>
<dbReference type="RefSeq" id="WP_160552579.1">
    <property type="nucleotide sequence ID" value="NZ_CP047650.1"/>
</dbReference>
<dbReference type="Pfam" id="PF04338">
    <property type="entry name" value="DUF481"/>
    <property type="match status" value="1"/>
</dbReference>
<evidence type="ECO:0000313" key="3">
    <source>
        <dbReference type="Proteomes" id="UP000464787"/>
    </source>
</evidence>
<evidence type="ECO:0000256" key="1">
    <source>
        <dbReference type="SAM" id="SignalP"/>
    </source>
</evidence>
<protein>
    <submittedName>
        <fullName evidence="2">DUF481 domain-containing protein</fullName>
    </submittedName>
</protein>
<evidence type="ECO:0000313" key="2">
    <source>
        <dbReference type="EMBL" id="QHI98932.1"/>
    </source>
</evidence>
<proteinExistence type="predicted"/>